<dbReference type="SUPFAM" id="SSF48452">
    <property type="entry name" value="TPR-like"/>
    <property type="match status" value="1"/>
</dbReference>
<keyword evidence="2" id="KW-0812">Transmembrane</keyword>
<feature type="coiled-coil region" evidence="1">
    <location>
        <begin position="150"/>
        <end position="177"/>
    </location>
</feature>
<proteinExistence type="predicted"/>
<feature type="coiled-coil region" evidence="1">
    <location>
        <begin position="204"/>
        <end position="236"/>
    </location>
</feature>
<protein>
    <submittedName>
        <fullName evidence="4">TPR repeat family protein</fullName>
    </submittedName>
</protein>
<dbReference type="InterPro" id="IPR011990">
    <property type="entry name" value="TPR-like_helical_dom_sf"/>
</dbReference>
<evidence type="ECO:0000313" key="4">
    <source>
        <dbReference type="EMBL" id="KIE46246.1"/>
    </source>
</evidence>
<organism evidence="4 5">
    <name type="scientific">Clostridium argentinense CDC 2741</name>
    <dbReference type="NCBI Taxonomy" id="1418104"/>
    <lineage>
        <taxon>Bacteria</taxon>
        <taxon>Bacillati</taxon>
        <taxon>Bacillota</taxon>
        <taxon>Clostridia</taxon>
        <taxon>Eubacteriales</taxon>
        <taxon>Clostridiaceae</taxon>
        <taxon>Clostridium</taxon>
    </lineage>
</organism>
<evidence type="ECO:0000259" key="3">
    <source>
        <dbReference type="Pfam" id="PF19092"/>
    </source>
</evidence>
<dbReference type="Gene3D" id="1.25.40.10">
    <property type="entry name" value="Tetratricopeptide repeat domain"/>
    <property type="match status" value="1"/>
</dbReference>
<reference evidence="4 5" key="1">
    <citation type="journal article" date="2015" name="Infect. Genet. Evol.">
        <title>Genomic sequences of six botulinum neurotoxin-producing strains representing three clostridial species illustrate the mobility and diversity of botulinum neurotoxin genes.</title>
        <authorList>
            <person name="Smith T.J."/>
            <person name="Hill K.K."/>
            <person name="Xie G."/>
            <person name="Foley B.T."/>
            <person name="Williamson C.H."/>
            <person name="Foster J.T."/>
            <person name="Johnson S.L."/>
            <person name="Chertkov O."/>
            <person name="Teshima H."/>
            <person name="Gibbons H.S."/>
            <person name="Johnsky L.A."/>
            <person name="Karavis M.A."/>
            <person name="Smith L.A."/>
        </authorList>
    </citation>
    <scope>NUCLEOTIDE SEQUENCE [LARGE SCALE GENOMIC DNA]</scope>
    <source>
        <strain evidence="4 5">CDC 2741</strain>
    </source>
</reference>
<comment type="caution">
    <text evidence="4">The sequence shown here is derived from an EMBL/GenBank/DDBJ whole genome shotgun (WGS) entry which is preliminary data.</text>
</comment>
<dbReference type="EMBL" id="AYSO01000017">
    <property type="protein sequence ID" value="KIE46246.1"/>
    <property type="molecule type" value="Genomic_DNA"/>
</dbReference>
<keyword evidence="5" id="KW-1185">Reference proteome</keyword>
<gene>
    <name evidence="4" type="ORF">U732_1708</name>
</gene>
<dbReference type="Proteomes" id="UP000031366">
    <property type="component" value="Unassembled WGS sequence"/>
</dbReference>
<name>A0A0C1R6X9_9CLOT</name>
<feature type="transmembrane region" description="Helical" evidence="2">
    <location>
        <begin position="7"/>
        <end position="28"/>
    </location>
</feature>
<feature type="domain" description="DUF5780" evidence="3">
    <location>
        <begin position="254"/>
        <end position="358"/>
    </location>
</feature>
<keyword evidence="2" id="KW-0472">Membrane</keyword>
<dbReference type="Pfam" id="PF19092">
    <property type="entry name" value="DUF5780"/>
    <property type="match status" value="1"/>
</dbReference>
<accession>A0A0C1R6X9</accession>
<evidence type="ECO:0000256" key="1">
    <source>
        <dbReference type="SAM" id="Coils"/>
    </source>
</evidence>
<keyword evidence="2" id="KW-1133">Transmembrane helix</keyword>
<dbReference type="InterPro" id="IPR043939">
    <property type="entry name" value="DUF5780"/>
</dbReference>
<dbReference type="STRING" id="29341.RSJ17_16970"/>
<keyword evidence="1" id="KW-0175">Coiled coil</keyword>
<sequence length="361" mass="41544">MLNNKRNLIMLCTVLIIIICAVSGIIYFNNPVSKFKSEIINNKQTEAVKLYHNKIKGDSDKEEKVISFLKDKIVEIEKSFVDEKIDYDKAKSRLETIKNIRLVPTDVTNSIIKINNLNDSRIAFKKAEEFFKNNDLKNAIEEYKNVISDDNNYEKAKEQIKNNEKKYKDQILKSAEEFANKKDYDKAITTLSEAISIFSDDADLTAKNETYKKLQQEKLEAERKQKIEELKGVQELVVVSTSVVSGYFNIDDEAQVIVKNNTNKVVKNFTVGILMYDGNGYPLRSGILAGENQLFKGKAESVNIQAGETFGYNSSWNLYTDYGTIKEIIACVKDVEYYDGSKWTNDYYNYWQDEHLGKPYK</sequence>
<dbReference type="AlphaFoldDB" id="A0A0C1R6X9"/>
<evidence type="ECO:0000256" key="2">
    <source>
        <dbReference type="SAM" id="Phobius"/>
    </source>
</evidence>
<evidence type="ECO:0000313" key="5">
    <source>
        <dbReference type="Proteomes" id="UP000031366"/>
    </source>
</evidence>